<reference evidence="1 2" key="1">
    <citation type="submission" date="2024-10" db="EMBL/GenBank/DDBJ databases">
        <title>Updated reference genomes for cyclostephanoid diatoms.</title>
        <authorList>
            <person name="Roberts W.R."/>
            <person name="Alverson A.J."/>
        </authorList>
    </citation>
    <scope>NUCLEOTIDE SEQUENCE [LARGE SCALE GENOMIC DNA]</scope>
    <source>
        <strain evidence="1 2">AJA276-08</strain>
    </source>
</reference>
<sequence>MLCTPRIAITDNEVAQAADIPTHNLVVRFSESVDGFALPPGHTYESLCLSPPGHTAESLGLTKGGEKR</sequence>
<proteinExistence type="predicted"/>
<keyword evidence="2" id="KW-1185">Reference proteome</keyword>
<comment type="caution">
    <text evidence="1">The sequence shown here is derived from an EMBL/GenBank/DDBJ whole genome shotgun (WGS) entry which is preliminary data.</text>
</comment>
<dbReference type="Proteomes" id="UP001530315">
    <property type="component" value="Unassembled WGS sequence"/>
</dbReference>
<dbReference type="AlphaFoldDB" id="A0ABD3NIZ1"/>
<organism evidence="1 2">
    <name type="scientific">Stephanodiscus triporus</name>
    <dbReference type="NCBI Taxonomy" id="2934178"/>
    <lineage>
        <taxon>Eukaryota</taxon>
        <taxon>Sar</taxon>
        <taxon>Stramenopiles</taxon>
        <taxon>Ochrophyta</taxon>
        <taxon>Bacillariophyta</taxon>
        <taxon>Coscinodiscophyceae</taxon>
        <taxon>Thalassiosirophycidae</taxon>
        <taxon>Stephanodiscales</taxon>
        <taxon>Stephanodiscaceae</taxon>
        <taxon>Stephanodiscus</taxon>
    </lineage>
</organism>
<evidence type="ECO:0000313" key="1">
    <source>
        <dbReference type="EMBL" id="KAL3774516.1"/>
    </source>
</evidence>
<name>A0ABD3NIZ1_9STRA</name>
<gene>
    <name evidence="1" type="ORF">ACHAW5_003813</name>
</gene>
<dbReference type="EMBL" id="JALLAZ020001463">
    <property type="protein sequence ID" value="KAL3774516.1"/>
    <property type="molecule type" value="Genomic_DNA"/>
</dbReference>
<protein>
    <submittedName>
        <fullName evidence="1">Uncharacterized protein</fullName>
    </submittedName>
</protein>
<evidence type="ECO:0000313" key="2">
    <source>
        <dbReference type="Proteomes" id="UP001530315"/>
    </source>
</evidence>
<accession>A0ABD3NIZ1</accession>